<keyword evidence="3 9" id="KW-0808">Transferase</keyword>
<dbReference type="InterPro" id="IPR027417">
    <property type="entry name" value="P-loop_NTPase"/>
</dbReference>
<dbReference type="Proteomes" id="UP001203665">
    <property type="component" value="Unassembled WGS sequence"/>
</dbReference>
<dbReference type="PANTHER" id="PTHR11669:SF8">
    <property type="entry name" value="DNA POLYMERASE III SUBUNIT DELTA"/>
    <property type="match status" value="1"/>
</dbReference>
<evidence type="ECO:0000313" key="9">
    <source>
        <dbReference type="EMBL" id="MCM2676489.1"/>
    </source>
</evidence>
<dbReference type="InterPro" id="IPR015199">
    <property type="entry name" value="DNA_pol_III_delta_C"/>
</dbReference>
<dbReference type="PANTHER" id="PTHR11669">
    <property type="entry name" value="REPLICATION FACTOR C / DNA POLYMERASE III GAMMA-TAU SUBUNIT"/>
    <property type="match status" value="1"/>
</dbReference>
<dbReference type="NCBIfam" id="NF005972">
    <property type="entry name" value="PRK08058.1"/>
    <property type="match status" value="1"/>
</dbReference>
<comment type="caution">
    <text evidence="9">The sequence shown here is derived from an EMBL/GenBank/DDBJ whole genome shotgun (WGS) entry which is preliminary data.</text>
</comment>
<evidence type="ECO:0000259" key="8">
    <source>
        <dbReference type="Pfam" id="PF09115"/>
    </source>
</evidence>
<dbReference type="EC" id="2.7.7.7" evidence="1"/>
<accession>A0ABT0XKR0</accession>
<dbReference type="SUPFAM" id="SSF52540">
    <property type="entry name" value="P-loop containing nucleoside triphosphate hydrolases"/>
    <property type="match status" value="1"/>
</dbReference>
<evidence type="ECO:0000256" key="4">
    <source>
        <dbReference type="ARBA" id="ARBA00022695"/>
    </source>
</evidence>
<protein>
    <recommendedName>
        <fullName evidence="2">DNA polymerase III subunit delta'</fullName>
        <ecNumber evidence="1">2.7.7.7</ecNumber>
    </recommendedName>
</protein>
<evidence type="ECO:0000256" key="7">
    <source>
        <dbReference type="ARBA" id="ARBA00049244"/>
    </source>
</evidence>
<reference evidence="9" key="1">
    <citation type="submission" date="2022-06" db="EMBL/GenBank/DDBJ databases">
        <title>Alkalicoccobacillus porphyridii sp. nov., isolated from a marine red alga, Porphyridium purpureum and reclassification of Shouchella plakortidis and Shouchella gibsonii as Alkalicoccobacillus plakortidis comb. nov. and Alkalicoccobacillus gibsonii comb. nov.</title>
        <authorList>
            <person name="Kim K.H."/>
            <person name="Lee J.K."/>
            <person name="Han D.M."/>
            <person name="Baek J.H."/>
            <person name="Jeon C.O."/>
        </authorList>
    </citation>
    <scope>NUCLEOTIDE SEQUENCE</scope>
    <source>
        <strain evidence="9">DSM 19153</strain>
    </source>
</reference>
<keyword evidence="4 9" id="KW-0548">Nucleotidyltransferase</keyword>
<feature type="domain" description="DNA polymerase III delta subunit C-terminal" evidence="8">
    <location>
        <begin position="245"/>
        <end position="326"/>
    </location>
</feature>
<evidence type="ECO:0000256" key="1">
    <source>
        <dbReference type="ARBA" id="ARBA00012417"/>
    </source>
</evidence>
<evidence type="ECO:0000313" key="10">
    <source>
        <dbReference type="Proteomes" id="UP001203665"/>
    </source>
</evidence>
<keyword evidence="10" id="KW-1185">Reference proteome</keyword>
<evidence type="ECO:0000256" key="6">
    <source>
        <dbReference type="ARBA" id="ARBA00022932"/>
    </source>
</evidence>
<gene>
    <name evidence="9" type="primary">holB</name>
    <name evidence="9" type="ORF">NDM98_14055</name>
</gene>
<organism evidence="9 10">
    <name type="scientific">Alkalicoccobacillus plakortidis</name>
    <dbReference type="NCBI Taxonomy" id="444060"/>
    <lineage>
        <taxon>Bacteria</taxon>
        <taxon>Bacillati</taxon>
        <taxon>Bacillota</taxon>
        <taxon>Bacilli</taxon>
        <taxon>Bacillales</taxon>
        <taxon>Bacillaceae</taxon>
        <taxon>Alkalicoccobacillus</taxon>
    </lineage>
</organism>
<dbReference type="GO" id="GO:0003887">
    <property type="term" value="F:DNA-directed DNA polymerase activity"/>
    <property type="evidence" value="ECO:0007669"/>
    <property type="project" value="UniProtKB-EC"/>
</dbReference>
<dbReference type="RefSeq" id="WP_251608716.1">
    <property type="nucleotide sequence ID" value="NZ_JAMQJY010000001.1"/>
</dbReference>
<proteinExistence type="predicted"/>
<sequence length="329" mass="37510">MTTWNDLQQTQPRVVPFMIKSLEKDRLSHAYIFAGESGTGKREIALQLTKSYFCRERNGAEPCGHCVDCKRIEKGNHPDVHIVEPDGASIKKHQVEFLQKEFTYRGMESSHKIYMITEADKMTASAANSLLKFLEEPESPTLAILLTERESSLLPTVRSRSQQISFQPLSKSVFAEKLQELGVSRMHSLVLAEITTNLDHANLLNEAEWIAQARSVVIQLMGELYLRPNQVLLTLQDKWLPLSKEKVHQEAGLDMILLWLRDLLYIQTGKSDTLVFPDQQDQYEQLALSISQQQNVEHLSGVLEAKRHLKANMNYQLVMEKLLLSIQGV</sequence>
<dbReference type="EMBL" id="JAMQJY010000001">
    <property type="protein sequence ID" value="MCM2676489.1"/>
    <property type="molecule type" value="Genomic_DNA"/>
</dbReference>
<evidence type="ECO:0000256" key="3">
    <source>
        <dbReference type="ARBA" id="ARBA00022679"/>
    </source>
</evidence>
<keyword evidence="6" id="KW-0239">DNA-directed DNA polymerase</keyword>
<dbReference type="InterPro" id="IPR004622">
    <property type="entry name" value="DNA_pol_HolB"/>
</dbReference>
<name>A0ABT0XKR0_9BACI</name>
<evidence type="ECO:0000256" key="5">
    <source>
        <dbReference type="ARBA" id="ARBA00022705"/>
    </source>
</evidence>
<dbReference type="Pfam" id="PF13177">
    <property type="entry name" value="DNA_pol3_delta2"/>
    <property type="match status" value="1"/>
</dbReference>
<evidence type="ECO:0000256" key="2">
    <source>
        <dbReference type="ARBA" id="ARBA00014363"/>
    </source>
</evidence>
<keyword evidence="5" id="KW-0235">DNA replication</keyword>
<comment type="catalytic activity">
    <reaction evidence="7">
        <text>DNA(n) + a 2'-deoxyribonucleoside 5'-triphosphate = DNA(n+1) + diphosphate</text>
        <dbReference type="Rhea" id="RHEA:22508"/>
        <dbReference type="Rhea" id="RHEA-COMP:17339"/>
        <dbReference type="Rhea" id="RHEA-COMP:17340"/>
        <dbReference type="ChEBI" id="CHEBI:33019"/>
        <dbReference type="ChEBI" id="CHEBI:61560"/>
        <dbReference type="ChEBI" id="CHEBI:173112"/>
        <dbReference type="EC" id="2.7.7.7"/>
    </reaction>
</comment>
<dbReference type="InterPro" id="IPR050238">
    <property type="entry name" value="DNA_Rep/Repair_Clamp_Loader"/>
</dbReference>
<dbReference type="NCBIfam" id="TIGR00678">
    <property type="entry name" value="holB"/>
    <property type="match status" value="1"/>
</dbReference>
<dbReference type="Gene3D" id="3.40.50.300">
    <property type="entry name" value="P-loop containing nucleotide triphosphate hydrolases"/>
    <property type="match status" value="1"/>
</dbReference>
<dbReference type="Pfam" id="PF09115">
    <property type="entry name" value="DNApol3-delta_C"/>
    <property type="match status" value="1"/>
</dbReference>